<proteinExistence type="predicted"/>
<dbReference type="OrthoDB" id="989164at2759"/>
<dbReference type="AlphaFoldDB" id="A0A9D3ZML7"/>
<dbReference type="EMBL" id="JAIQCV010000011">
    <property type="protein sequence ID" value="KAH1047629.1"/>
    <property type="molecule type" value="Genomic_DNA"/>
</dbReference>
<dbReference type="Pfam" id="PF14223">
    <property type="entry name" value="Retrotran_gag_2"/>
    <property type="match status" value="1"/>
</dbReference>
<evidence type="ECO:0000313" key="1">
    <source>
        <dbReference type="EMBL" id="KAH1047629.1"/>
    </source>
</evidence>
<accession>A0A9D3ZML7</accession>
<comment type="caution">
    <text evidence="1">The sequence shown here is derived from an EMBL/GenBank/DDBJ whole genome shotgun (WGS) entry which is preliminary data.</text>
</comment>
<keyword evidence="2" id="KW-1185">Reference proteome</keyword>
<evidence type="ECO:0000313" key="2">
    <source>
        <dbReference type="Proteomes" id="UP000828251"/>
    </source>
</evidence>
<organism evidence="1 2">
    <name type="scientific">Gossypium stocksii</name>
    <dbReference type="NCBI Taxonomy" id="47602"/>
    <lineage>
        <taxon>Eukaryota</taxon>
        <taxon>Viridiplantae</taxon>
        <taxon>Streptophyta</taxon>
        <taxon>Embryophyta</taxon>
        <taxon>Tracheophyta</taxon>
        <taxon>Spermatophyta</taxon>
        <taxon>Magnoliopsida</taxon>
        <taxon>eudicotyledons</taxon>
        <taxon>Gunneridae</taxon>
        <taxon>Pentapetalae</taxon>
        <taxon>rosids</taxon>
        <taxon>malvids</taxon>
        <taxon>Malvales</taxon>
        <taxon>Malvaceae</taxon>
        <taxon>Malvoideae</taxon>
        <taxon>Gossypium</taxon>
    </lineage>
</organism>
<sequence>MKFTSMKFTTVTGVNNYINKMIDLTTQLRALKVEMFESFLLHFILNTLPLRYKPSKVSYNKHMDKWSINELLTMYDQKEARLILEMKESALIVTQGKKTIQAKGVYDGWFLVGNHHYKYPPSIRP</sequence>
<protein>
    <submittedName>
        <fullName evidence="1">Uncharacterized protein</fullName>
    </submittedName>
</protein>
<dbReference type="Proteomes" id="UP000828251">
    <property type="component" value="Unassembled WGS sequence"/>
</dbReference>
<gene>
    <name evidence="1" type="ORF">J1N35_038413</name>
</gene>
<reference evidence="1 2" key="1">
    <citation type="journal article" date="2021" name="Plant Biotechnol. J.">
        <title>Multi-omics assisted identification of the key and species-specific regulatory components of drought-tolerant mechanisms in Gossypium stocksii.</title>
        <authorList>
            <person name="Yu D."/>
            <person name="Ke L."/>
            <person name="Zhang D."/>
            <person name="Wu Y."/>
            <person name="Sun Y."/>
            <person name="Mei J."/>
            <person name="Sun J."/>
            <person name="Sun Y."/>
        </authorList>
    </citation>
    <scope>NUCLEOTIDE SEQUENCE [LARGE SCALE GENOMIC DNA]</scope>
    <source>
        <strain evidence="2">cv. E1</strain>
        <tissue evidence="1">Leaf</tissue>
    </source>
</reference>
<name>A0A9D3ZML7_9ROSI</name>